<dbReference type="Gene3D" id="3.40.50.1820">
    <property type="entry name" value="alpha/beta hydrolase"/>
    <property type="match status" value="1"/>
</dbReference>
<name>A0A482V7F9_ASBVE</name>
<keyword evidence="2" id="KW-1185">Reference proteome</keyword>
<gene>
    <name evidence="1" type="ORF">BDFB_012824</name>
</gene>
<evidence type="ECO:0000313" key="1">
    <source>
        <dbReference type="EMBL" id="RZB39132.1"/>
    </source>
</evidence>
<accession>A0A482V7F9</accession>
<reference evidence="1 2" key="1">
    <citation type="submission" date="2017-03" db="EMBL/GenBank/DDBJ databases">
        <title>Genome of the blue death feigning beetle - Asbolus verrucosus.</title>
        <authorList>
            <person name="Rider S.D."/>
        </authorList>
    </citation>
    <scope>NUCLEOTIDE SEQUENCE [LARGE SCALE GENOMIC DNA]</scope>
    <source>
        <strain evidence="1">Butters</strain>
        <tissue evidence="1">Head and leg muscle</tissue>
    </source>
</reference>
<dbReference type="Proteomes" id="UP000292052">
    <property type="component" value="Unassembled WGS sequence"/>
</dbReference>
<dbReference type="PANTHER" id="PTHR11005">
    <property type="entry name" value="LYSOSOMAL ACID LIPASE-RELATED"/>
    <property type="match status" value="1"/>
</dbReference>
<proteinExistence type="predicted"/>
<sequence>MEIYGTKKPPAYDFSKISAPIALYYANNDGIIAVENEQTLISMVPNVANDYLVPYELFRHVDFIFAKDIIELVYNELMSVMEKY</sequence>
<dbReference type="InterPro" id="IPR029058">
    <property type="entry name" value="AB_hydrolase_fold"/>
</dbReference>
<dbReference type="OrthoDB" id="6772781at2759"/>
<protein>
    <recommendedName>
        <fullName evidence="3">Abhydrolase 1 domain containing protein</fullName>
    </recommendedName>
</protein>
<dbReference type="SUPFAM" id="SSF53474">
    <property type="entry name" value="alpha/beta-Hydrolases"/>
    <property type="match status" value="1"/>
</dbReference>
<evidence type="ECO:0000313" key="2">
    <source>
        <dbReference type="Proteomes" id="UP000292052"/>
    </source>
</evidence>
<organism evidence="1 2">
    <name type="scientific">Asbolus verrucosus</name>
    <name type="common">Desert ironclad beetle</name>
    <dbReference type="NCBI Taxonomy" id="1661398"/>
    <lineage>
        <taxon>Eukaryota</taxon>
        <taxon>Metazoa</taxon>
        <taxon>Ecdysozoa</taxon>
        <taxon>Arthropoda</taxon>
        <taxon>Hexapoda</taxon>
        <taxon>Insecta</taxon>
        <taxon>Pterygota</taxon>
        <taxon>Neoptera</taxon>
        <taxon>Endopterygota</taxon>
        <taxon>Coleoptera</taxon>
        <taxon>Polyphaga</taxon>
        <taxon>Cucujiformia</taxon>
        <taxon>Tenebrionidae</taxon>
        <taxon>Pimeliinae</taxon>
        <taxon>Asbolus</taxon>
    </lineage>
</organism>
<dbReference type="EMBL" id="QDEB01130908">
    <property type="protein sequence ID" value="RZB39132.1"/>
    <property type="molecule type" value="Genomic_DNA"/>
</dbReference>
<evidence type="ECO:0008006" key="3">
    <source>
        <dbReference type="Google" id="ProtNLM"/>
    </source>
</evidence>
<dbReference type="AlphaFoldDB" id="A0A482V7F9"/>
<comment type="caution">
    <text evidence="1">The sequence shown here is derived from an EMBL/GenBank/DDBJ whole genome shotgun (WGS) entry which is preliminary data.</text>
</comment>
<dbReference type="STRING" id="1661398.A0A482V7F9"/>